<reference evidence="3" key="1">
    <citation type="submission" date="2018-09" db="EMBL/GenBank/DDBJ databases">
        <authorList>
            <person name="Livingstone P.G."/>
            <person name="Whitworth D.E."/>
        </authorList>
    </citation>
    <scope>NUCLEOTIDE SEQUENCE [LARGE SCALE GENOMIC DNA]</scope>
    <source>
        <strain evidence="3">AB050A</strain>
    </source>
</reference>
<comment type="caution">
    <text evidence="2">The sequence shown here is derived from an EMBL/GenBank/DDBJ whole genome shotgun (WGS) entry which is preliminary data.</text>
</comment>
<feature type="non-terminal residue" evidence="2">
    <location>
        <position position="97"/>
    </location>
</feature>
<evidence type="ECO:0000313" key="2">
    <source>
        <dbReference type="EMBL" id="RKH56330.1"/>
    </source>
</evidence>
<proteinExistence type="predicted"/>
<dbReference type="InterPro" id="IPR036922">
    <property type="entry name" value="Rieske_2Fe-2S_sf"/>
</dbReference>
<feature type="transmembrane region" description="Helical" evidence="1">
    <location>
        <begin position="57"/>
        <end position="82"/>
    </location>
</feature>
<protein>
    <submittedName>
        <fullName evidence="2">Uncharacterized protein</fullName>
    </submittedName>
</protein>
<evidence type="ECO:0000256" key="1">
    <source>
        <dbReference type="SAM" id="Phobius"/>
    </source>
</evidence>
<dbReference type="GO" id="GO:0051537">
    <property type="term" value="F:2 iron, 2 sulfur cluster binding"/>
    <property type="evidence" value="ECO:0007669"/>
    <property type="project" value="InterPro"/>
</dbReference>
<evidence type="ECO:0000313" key="3">
    <source>
        <dbReference type="Proteomes" id="UP000267003"/>
    </source>
</evidence>
<organism evidence="2 3">
    <name type="scientific">Corallococcus aberystwythensis</name>
    <dbReference type="NCBI Taxonomy" id="2316722"/>
    <lineage>
        <taxon>Bacteria</taxon>
        <taxon>Pseudomonadati</taxon>
        <taxon>Myxococcota</taxon>
        <taxon>Myxococcia</taxon>
        <taxon>Myxococcales</taxon>
        <taxon>Cystobacterineae</taxon>
        <taxon>Myxococcaceae</taxon>
        <taxon>Corallococcus</taxon>
    </lineage>
</organism>
<name>A0A3A8PM85_9BACT</name>
<sequence>MARPRASRCPHCNAPFTPQVLKTHYLCGYCGHAFDLEGPPLPAPVPRAPQPAPANQSVIMVLAGVSLMVLLGVMGAVFALSAGGPDTPASTMMTDWF</sequence>
<dbReference type="AlphaFoldDB" id="A0A3A8PM85"/>
<keyword evidence="1" id="KW-1133">Transmembrane helix</keyword>
<dbReference type="EMBL" id="RAWK01000286">
    <property type="protein sequence ID" value="RKH56330.1"/>
    <property type="molecule type" value="Genomic_DNA"/>
</dbReference>
<keyword evidence="3" id="KW-1185">Reference proteome</keyword>
<dbReference type="SUPFAM" id="SSF50022">
    <property type="entry name" value="ISP domain"/>
    <property type="match status" value="1"/>
</dbReference>
<keyword evidence="1" id="KW-0472">Membrane</keyword>
<accession>A0A3A8PM85</accession>
<keyword evidence="1" id="KW-0812">Transmembrane</keyword>
<dbReference type="Proteomes" id="UP000267003">
    <property type="component" value="Unassembled WGS sequence"/>
</dbReference>
<gene>
    <name evidence="2" type="ORF">D7W81_34235</name>
</gene>